<sequence length="94" mass="10765">MHNSHTTLNRLPRHIFHPQRHIKTHRDAFQNLPSSLHNSTSFLCGPAANTEALETGLYSVMDFPVTEDEERPCPAFRQARQSPSHLFAYLGRVK</sequence>
<gene>
    <name evidence="1" type="ORF">E2C01_083746</name>
</gene>
<keyword evidence="2" id="KW-1185">Reference proteome</keyword>
<comment type="caution">
    <text evidence="1">The sequence shown here is derived from an EMBL/GenBank/DDBJ whole genome shotgun (WGS) entry which is preliminary data.</text>
</comment>
<name>A0A5B7J237_PORTR</name>
<dbReference type="AlphaFoldDB" id="A0A5B7J237"/>
<dbReference type="Proteomes" id="UP000324222">
    <property type="component" value="Unassembled WGS sequence"/>
</dbReference>
<evidence type="ECO:0000313" key="1">
    <source>
        <dbReference type="EMBL" id="MPC88825.1"/>
    </source>
</evidence>
<protein>
    <submittedName>
        <fullName evidence="1">Uncharacterized protein</fullName>
    </submittedName>
</protein>
<organism evidence="1 2">
    <name type="scientific">Portunus trituberculatus</name>
    <name type="common">Swimming crab</name>
    <name type="synonym">Neptunus trituberculatus</name>
    <dbReference type="NCBI Taxonomy" id="210409"/>
    <lineage>
        <taxon>Eukaryota</taxon>
        <taxon>Metazoa</taxon>
        <taxon>Ecdysozoa</taxon>
        <taxon>Arthropoda</taxon>
        <taxon>Crustacea</taxon>
        <taxon>Multicrustacea</taxon>
        <taxon>Malacostraca</taxon>
        <taxon>Eumalacostraca</taxon>
        <taxon>Eucarida</taxon>
        <taxon>Decapoda</taxon>
        <taxon>Pleocyemata</taxon>
        <taxon>Brachyura</taxon>
        <taxon>Eubrachyura</taxon>
        <taxon>Portunoidea</taxon>
        <taxon>Portunidae</taxon>
        <taxon>Portuninae</taxon>
        <taxon>Portunus</taxon>
    </lineage>
</organism>
<evidence type="ECO:0000313" key="2">
    <source>
        <dbReference type="Proteomes" id="UP000324222"/>
    </source>
</evidence>
<dbReference type="EMBL" id="VSRR010079054">
    <property type="protein sequence ID" value="MPC88825.1"/>
    <property type="molecule type" value="Genomic_DNA"/>
</dbReference>
<accession>A0A5B7J237</accession>
<proteinExistence type="predicted"/>
<reference evidence="1 2" key="1">
    <citation type="submission" date="2019-05" db="EMBL/GenBank/DDBJ databases">
        <title>Another draft genome of Portunus trituberculatus and its Hox gene families provides insights of decapod evolution.</title>
        <authorList>
            <person name="Jeong J.-H."/>
            <person name="Song I."/>
            <person name="Kim S."/>
            <person name="Choi T."/>
            <person name="Kim D."/>
            <person name="Ryu S."/>
            <person name="Kim W."/>
        </authorList>
    </citation>
    <scope>NUCLEOTIDE SEQUENCE [LARGE SCALE GENOMIC DNA]</scope>
    <source>
        <tissue evidence="1">Muscle</tissue>
    </source>
</reference>